<dbReference type="InterPro" id="IPR050927">
    <property type="entry name" value="TRPM"/>
</dbReference>
<keyword evidence="11" id="KW-1185">Reference proteome</keyword>
<evidence type="ECO:0000256" key="5">
    <source>
        <dbReference type="ARBA" id="ARBA00023065"/>
    </source>
</evidence>
<evidence type="ECO:0000259" key="8">
    <source>
        <dbReference type="Pfam" id="PF18139"/>
    </source>
</evidence>
<keyword evidence="5" id="KW-0406">Ion transport</keyword>
<feature type="domain" description="TRPM-like" evidence="9">
    <location>
        <begin position="381"/>
        <end position="436"/>
    </location>
</feature>
<sequence length="479" mass="54245">MYKTRCYCNRPLSLHCGGLDDADSNRTVEEELWMPSTHTQLLPTDAFGTIEFQSGTHKRKAQYVRLAHDTRPELIMQLFTKEWGLELPKLVITVEGGKSNFGQQRKLGRVLHKSLSKIAGATGAWVFTDGLNKGVTRQIGDALLLENVKSSAQVIVIGIAPWGIVEDCYQLCGHNHDVPYHSISSLRPEYAVLNKHHSYFLLADDGTLRRYGAELVLRRNLEKYISNQKLHPGSQCCTPLVCLMIGGGCNTIRTVRDYVMDTPLVPVVVCDGSGRAADLLASVLEHEQTVLESMRNYFVTLIQNMFEVDMKQAECLYSLLLQCTQRKNLITVVRLTDQQEETSQELDLAILKSVLTGQHLSSSEQFDFALMWNRVDIATSDIFICQQEWPPGALEEAMMQALKLDRVDFVKLLLKNGVSMQKFLSVPRLEELYNTVILHTKKIPAHLCQSNEEISRFSAKLWNYQHDIRSPKRNPPNVK</sequence>
<keyword evidence="2" id="KW-0813">Transport</keyword>
<comment type="caution">
    <text evidence="10">The sequence shown here is derived from an EMBL/GenBank/DDBJ whole genome shotgun (WGS) entry which is preliminary data.</text>
</comment>
<comment type="subcellular location">
    <subcellularLocation>
        <location evidence="1">Membrane</location>
        <topology evidence="1">Multi-pass membrane protein</topology>
    </subcellularLocation>
</comment>
<dbReference type="Pfam" id="PF18139">
    <property type="entry name" value="LSDAT_euk"/>
    <property type="match status" value="1"/>
</dbReference>
<evidence type="ECO:0000313" key="10">
    <source>
        <dbReference type="EMBL" id="PNF25387.1"/>
    </source>
</evidence>
<dbReference type="GO" id="GO:0030001">
    <property type="term" value="P:metal ion transport"/>
    <property type="evidence" value="ECO:0007669"/>
    <property type="project" value="TreeGrafter"/>
</dbReference>
<evidence type="ECO:0000259" key="9">
    <source>
        <dbReference type="Pfam" id="PF25508"/>
    </source>
</evidence>
<dbReference type="GO" id="GO:0005886">
    <property type="term" value="C:plasma membrane"/>
    <property type="evidence" value="ECO:0007669"/>
    <property type="project" value="TreeGrafter"/>
</dbReference>
<keyword evidence="7" id="KW-0407">Ion channel</keyword>
<evidence type="ECO:0000256" key="1">
    <source>
        <dbReference type="ARBA" id="ARBA00004141"/>
    </source>
</evidence>
<protein>
    <submittedName>
        <fullName evidence="10">Uncharacterized protein</fullName>
    </submittedName>
</protein>
<accession>A0A2J7Q9Y3</accession>
<evidence type="ECO:0000256" key="7">
    <source>
        <dbReference type="ARBA" id="ARBA00023303"/>
    </source>
</evidence>
<dbReference type="Proteomes" id="UP000235965">
    <property type="component" value="Unassembled WGS sequence"/>
</dbReference>
<dbReference type="InterPro" id="IPR057366">
    <property type="entry name" value="TRPM-like"/>
</dbReference>
<reference evidence="10 11" key="1">
    <citation type="submission" date="2017-12" db="EMBL/GenBank/DDBJ databases">
        <title>Hemimetabolous genomes reveal molecular basis of termite eusociality.</title>
        <authorList>
            <person name="Harrison M.C."/>
            <person name="Jongepier E."/>
            <person name="Robertson H.M."/>
            <person name="Arning N."/>
            <person name="Bitard-Feildel T."/>
            <person name="Chao H."/>
            <person name="Childers C.P."/>
            <person name="Dinh H."/>
            <person name="Doddapaneni H."/>
            <person name="Dugan S."/>
            <person name="Gowin J."/>
            <person name="Greiner C."/>
            <person name="Han Y."/>
            <person name="Hu H."/>
            <person name="Hughes D.S.T."/>
            <person name="Huylmans A.-K."/>
            <person name="Kemena C."/>
            <person name="Kremer L.P.M."/>
            <person name="Lee S.L."/>
            <person name="Lopez-Ezquerra A."/>
            <person name="Mallet L."/>
            <person name="Monroy-Kuhn J.M."/>
            <person name="Moser A."/>
            <person name="Murali S.C."/>
            <person name="Muzny D.M."/>
            <person name="Otani S."/>
            <person name="Piulachs M.-D."/>
            <person name="Poelchau M."/>
            <person name="Qu J."/>
            <person name="Schaub F."/>
            <person name="Wada-Katsumata A."/>
            <person name="Worley K.C."/>
            <person name="Xie Q."/>
            <person name="Ylla G."/>
            <person name="Poulsen M."/>
            <person name="Gibbs R.A."/>
            <person name="Schal C."/>
            <person name="Richards S."/>
            <person name="Belles X."/>
            <person name="Korb J."/>
            <person name="Bornberg-Bauer E."/>
        </authorList>
    </citation>
    <scope>NUCLEOTIDE SEQUENCE [LARGE SCALE GENOMIC DNA]</scope>
    <source>
        <tissue evidence="10">Whole body</tissue>
    </source>
</reference>
<dbReference type="GO" id="GO:0005261">
    <property type="term" value="F:monoatomic cation channel activity"/>
    <property type="evidence" value="ECO:0007669"/>
    <property type="project" value="TreeGrafter"/>
</dbReference>
<evidence type="ECO:0000256" key="2">
    <source>
        <dbReference type="ARBA" id="ARBA00022448"/>
    </source>
</evidence>
<evidence type="ECO:0000256" key="3">
    <source>
        <dbReference type="ARBA" id="ARBA00022692"/>
    </source>
</evidence>
<dbReference type="PANTHER" id="PTHR13800:SF1">
    <property type="entry name" value="TRANSIENT RECEPTOR POTENTIAL CATION CHANNEL TRPM"/>
    <property type="match status" value="1"/>
</dbReference>
<dbReference type="AlphaFoldDB" id="A0A2J7Q9Y3"/>
<dbReference type="Pfam" id="PF25508">
    <property type="entry name" value="TRPM2"/>
    <property type="match status" value="1"/>
</dbReference>
<gene>
    <name evidence="10" type="ORF">B7P43_G09779</name>
</gene>
<keyword evidence="6" id="KW-0472">Membrane</keyword>
<dbReference type="EMBL" id="NEVH01016341">
    <property type="protein sequence ID" value="PNF25387.1"/>
    <property type="molecule type" value="Genomic_DNA"/>
</dbReference>
<evidence type="ECO:0000256" key="4">
    <source>
        <dbReference type="ARBA" id="ARBA00022989"/>
    </source>
</evidence>
<feature type="domain" description="TRPM SLOG" evidence="8">
    <location>
        <begin position="61"/>
        <end position="323"/>
    </location>
</feature>
<keyword evidence="4" id="KW-1133">Transmembrane helix</keyword>
<evidence type="ECO:0000313" key="11">
    <source>
        <dbReference type="Proteomes" id="UP000235965"/>
    </source>
</evidence>
<name>A0A2J7Q9Y3_9NEOP</name>
<dbReference type="OrthoDB" id="301415at2759"/>
<keyword evidence="3" id="KW-0812">Transmembrane</keyword>
<organism evidence="10 11">
    <name type="scientific">Cryptotermes secundus</name>
    <dbReference type="NCBI Taxonomy" id="105785"/>
    <lineage>
        <taxon>Eukaryota</taxon>
        <taxon>Metazoa</taxon>
        <taxon>Ecdysozoa</taxon>
        <taxon>Arthropoda</taxon>
        <taxon>Hexapoda</taxon>
        <taxon>Insecta</taxon>
        <taxon>Pterygota</taxon>
        <taxon>Neoptera</taxon>
        <taxon>Polyneoptera</taxon>
        <taxon>Dictyoptera</taxon>
        <taxon>Blattodea</taxon>
        <taxon>Blattoidea</taxon>
        <taxon>Termitoidae</taxon>
        <taxon>Kalotermitidae</taxon>
        <taxon>Cryptotermitinae</taxon>
        <taxon>Cryptotermes</taxon>
    </lineage>
</organism>
<proteinExistence type="predicted"/>
<dbReference type="PANTHER" id="PTHR13800">
    <property type="entry name" value="TRANSIENT RECEPTOR POTENTIAL CATION CHANNEL, SUBFAMILY M, MEMBER 6"/>
    <property type="match status" value="1"/>
</dbReference>
<dbReference type="InterPro" id="IPR041491">
    <property type="entry name" value="TRPM_SLOG"/>
</dbReference>
<evidence type="ECO:0000256" key="6">
    <source>
        <dbReference type="ARBA" id="ARBA00023136"/>
    </source>
</evidence>